<keyword evidence="1" id="KW-0732">Signal</keyword>
<organism evidence="2 3">
    <name type="scientific">Pseudoalteromonas marina</name>
    <dbReference type="NCBI Taxonomy" id="267375"/>
    <lineage>
        <taxon>Bacteria</taxon>
        <taxon>Pseudomonadati</taxon>
        <taxon>Pseudomonadota</taxon>
        <taxon>Gammaproteobacteria</taxon>
        <taxon>Alteromonadales</taxon>
        <taxon>Pseudoalteromonadaceae</taxon>
        <taxon>Pseudoalteromonas</taxon>
    </lineage>
</organism>
<dbReference type="Proteomes" id="UP001177212">
    <property type="component" value="Unassembled WGS sequence"/>
</dbReference>
<evidence type="ECO:0000313" key="3">
    <source>
        <dbReference type="Proteomes" id="UP001177212"/>
    </source>
</evidence>
<sequence length="80" mass="8913">MKKALLASLTASLFAVYATYSVADDTPVASAQMVKEYTEMCVNWAKDDDVMNEDLYAYVLNCVNDELESEGYQKVTSVKI</sequence>
<reference evidence="2" key="1">
    <citation type="submission" date="2023-07" db="EMBL/GenBank/DDBJ databases">
        <title>Genome content predicts the carbon catabolic preferences of heterotrophic bacteria.</title>
        <authorList>
            <person name="Gralka M."/>
        </authorList>
    </citation>
    <scope>NUCLEOTIDE SEQUENCE</scope>
    <source>
        <strain evidence="2">4G09</strain>
    </source>
</reference>
<dbReference type="EMBL" id="JAUYVT010000003">
    <property type="protein sequence ID" value="MDP2564171.1"/>
    <property type="molecule type" value="Genomic_DNA"/>
</dbReference>
<accession>A0ABT9FCG4</accession>
<keyword evidence="3" id="KW-1185">Reference proteome</keyword>
<evidence type="ECO:0000313" key="2">
    <source>
        <dbReference type="EMBL" id="MDP2564171.1"/>
    </source>
</evidence>
<gene>
    <name evidence="2" type="ORF">Q8W34_05970</name>
</gene>
<feature type="signal peptide" evidence="1">
    <location>
        <begin position="1"/>
        <end position="23"/>
    </location>
</feature>
<feature type="chain" id="PRO_5045134101" evidence="1">
    <location>
        <begin position="24"/>
        <end position="80"/>
    </location>
</feature>
<dbReference type="RefSeq" id="WP_006792156.1">
    <property type="nucleotide sequence ID" value="NZ_CALSLX010000001.1"/>
</dbReference>
<proteinExistence type="predicted"/>
<comment type="caution">
    <text evidence="2">The sequence shown here is derived from an EMBL/GenBank/DDBJ whole genome shotgun (WGS) entry which is preliminary data.</text>
</comment>
<protein>
    <submittedName>
        <fullName evidence="2">Uncharacterized protein</fullName>
    </submittedName>
</protein>
<evidence type="ECO:0000256" key="1">
    <source>
        <dbReference type="SAM" id="SignalP"/>
    </source>
</evidence>
<name>A0ABT9FCG4_9GAMM</name>